<protein>
    <submittedName>
        <fullName evidence="1">Uncharacterized protein</fullName>
    </submittedName>
</protein>
<sequence>MTQNYLELFIIDPKQGNTFHSPTTKQDFQWILNQCASGRGGISFSFRQSTTNPYHLLFVGCWALKADHDDLDLRGVTPKMLQRLMSRITVPPIAVYYLLMDDTKRREVEFDAQILGITAWHVREGYRGEFGREVERRGIRGAWYVERGVPPRPQLMPTDEIEMRIIEEGEKRTEARLEMPTPNIWVSFWTDDKENEAEEFRGAVKSFAEEMEGGKYEKFLSG</sequence>
<evidence type="ECO:0000313" key="2">
    <source>
        <dbReference type="Proteomes" id="UP000235371"/>
    </source>
</evidence>
<dbReference type="InParanoid" id="A0A2J6TGZ6"/>
<evidence type="ECO:0000313" key="1">
    <source>
        <dbReference type="EMBL" id="PMD62312.1"/>
    </source>
</evidence>
<dbReference type="Proteomes" id="UP000235371">
    <property type="component" value="Unassembled WGS sequence"/>
</dbReference>
<keyword evidence="2" id="KW-1185">Reference proteome</keyword>
<dbReference type="EMBL" id="KZ613783">
    <property type="protein sequence ID" value="PMD62312.1"/>
    <property type="molecule type" value="Genomic_DNA"/>
</dbReference>
<accession>A0A2J6TGZ6</accession>
<reference evidence="1 2" key="1">
    <citation type="submission" date="2016-04" db="EMBL/GenBank/DDBJ databases">
        <title>A degradative enzymes factory behind the ericoid mycorrhizal symbiosis.</title>
        <authorList>
            <consortium name="DOE Joint Genome Institute"/>
            <person name="Martino E."/>
            <person name="Morin E."/>
            <person name="Grelet G."/>
            <person name="Kuo A."/>
            <person name="Kohler A."/>
            <person name="Daghino S."/>
            <person name="Barry K."/>
            <person name="Choi C."/>
            <person name="Cichocki N."/>
            <person name="Clum A."/>
            <person name="Copeland A."/>
            <person name="Hainaut M."/>
            <person name="Haridas S."/>
            <person name="Labutti K."/>
            <person name="Lindquist E."/>
            <person name="Lipzen A."/>
            <person name="Khouja H.-R."/>
            <person name="Murat C."/>
            <person name="Ohm R."/>
            <person name="Olson A."/>
            <person name="Spatafora J."/>
            <person name="Veneault-Fourrey C."/>
            <person name="Henrissat B."/>
            <person name="Grigoriev I."/>
            <person name="Martin F."/>
            <person name="Perotto S."/>
        </authorList>
    </citation>
    <scope>NUCLEOTIDE SEQUENCE [LARGE SCALE GENOMIC DNA]</scope>
    <source>
        <strain evidence="1 2">E</strain>
    </source>
</reference>
<dbReference type="RefSeq" id="XP_024739216.1">
    <property type="nucleotide sequence ID" value="XM_024886601.1"/>
</dbReference>
<dbReference type="GeneID" id="36594678"/>
<gene>
    <name evidence="1" type="ORF">K444DRAFT_661514</name>
</gene>
<proteinExistence type="predicted"/>
<dbReference type="AlphaFoldDB" id="A0A2J6TGZ6"/>
<name>A0A2J6TGZ6_9HELO</name>
<dbReference type="OrthoDB" id="3489596at2759"/>
<organism evidence="1 2">
    <name type="scientific">Hyaloscypha bicolor E</name>
    <dbReference type="NCBI Taxonomy" id="1095630"/>
    <lineage>
        <taxon>Eukaryota</taxon>
        <taxon>Fungi</taxon>
        <taxon>Dikarya</taxon>
        <taxon>Ascomycota</taxon>
        <taxon>Pezizomycotina</taxon>
        <taxon>Leotiomycetes</taxon>
        <taxon>Helotiales</taxon>
        <taxon>Hyaloscyphaceae</taxon>
        <taxon>Hyaloscypha</taxon>
        <taxon>Hyaloscypha bicolor</taxon>
    </lineage>
</organism>